<keyword evidence="1" id="KW-0238">DNA-binding</keyword>
<dbReference type="PANTHER" id="PTHR30204">
    <property type="entry name" value="REDOX-CYCLING DRUG-SENSING TRANSCRIPTIONAL ACTIVATOR SOXR"/>
    <property type="match status" value="1"/>
</dbReference>
<comment type="caution">
    <text evidence="3">The sequence shown here is derived from an EMBL/GenBank/DDBJ whole genome shotgun (WGS) entry which is preliminary data.</text>
</comment>
<dbReference type="PROSITE" id="PS50937">
    <property type="entry name" value="HTH_MERR_2"/>
    <property type="match status" value="1"/>
</dbReference>
<dbReference type="eggNOG" id="COG0789">
    <property type="taxonomic scope" value="Bacteria"/>
</dbReference>
<dbReference type="EMBL" id="AAWS01000032">
    <property type="protein sequence ID" value="EAY26620.1"/>
    <property type="molecule type" value="Genomic_DNA"/>
</dbReference>
<proteinExistence type="predicted"/>
<dbReference type="InterPro" id="IPR000551">
    <property type="entry name" value="MerR-type_HTH_dom"/>
</dbReference>
<sequence>MTVWQVWHINYLQATKYIKPNLLCMDQSNEIKKQFFSISEVAKMFGVNASLIRFWESEFSILKPQKNAKGERRFVQKDIEDLKLIYYLVKTKGFTLEGAKESIRQKADVAEFRQKMQALESLKEIKVFLVNLRDSLIDQPL</sequence>
<dbReference type="Pfam" id="PF13411">
    <property type="entry name" value="MerR_1"/>
    <property type="match status" value="1"/>
</dbReference>
<dbReference type="PANTHER" id="PTHR30204:SF15">
    <property type="entry name" value="BLL5018 PROTEIN"/>
    <property type="match status" value="1"/>
</dbReference>
<dbReference type="GO" id="GO:0003700">
    <property type="term" value="F:DNA-binding transcription factor activity"/>
    <property type="evidence" value="ECO:0007669"/>
    <property type="project" value="InterPro"/>
</dbReference>
<dbReference type="InterPro" id="IPR009061">
    <property type="entry name" value="DNA-bd_dom_put_sf"/>
</dbReference>
<name>A1ZSP0_MICM2</name>
<evidence type="ECO:0000256" key="1">
    <source>
        <dbReference type="ARBA" id="ARBA00023125"/>
    </source>
</evidence>
<evidence type="ECO:0000259" key="2">
    <source>
        <dbReference type="PROSITE" id="PS50937"/>
    </source>
</evidence>
<accession>A1ZSP0</accession>
<gene>
    <name evidence="3" type="ORF">M23134_06149</name>
</gene>
<organism evidence="3 4">
    <name type="scientific">Microscilla marina ATCC 23134</name>
    <dbReference type="NCBI Taxonomy" id="313606"/>
    <lineage>
        <taxon>Bacteria</taxon>
        <taxon>Pseudomonadati</taxon>
        <taxon>Bacteroidota</taxon>
        <taxon>Cytophagia</taxon>
        <taxon>Cytophagales</taxon>
        <taxon>Microscillaceae</taxon>
        <taxon>Microscilla</taxon>
    </lineage>
</organism>
<feature type="domain" description="HTH merR-type" evidence="2">
    <location>
        <begin position="35"/>
        <end position="105"/>
    </location>
</feature>
<dbReference type="Proteomes" id="UP000004095">
    <property type="component" value="Unassembled WGS sequence"/>
</dbReference>
<dbReference type="GO" id="GO:0003677">
    <property type="term" value="F:DNA binding"/>
    <property type="evidence" value="ECO:0007669"/>
    <property type="project" value="UniProtKB-KW"/>
</dbReference>
<protein>
    <submittedName>
        <fullName evidence="3">Transcriptional regulator</fullName>
    </submittedName>
</protein>
<dbReference type="Gene3D" id="1.10.1660.10">
    <property type="match status" value="1"/>
</dbReference>
<evidence type="ECO:0000313" key="4">
    <source>
        <dbReference type="Proteomes" id="UP000004095"/>
    </source>
</evidence>
<dbReference type="SMART" id="SM00422">
    <property type="entry name" value="HTH_MERR"/>
    <property type="match status" value="1"/>
</dbReference>
<dbReference type="AlphaFoldDB" id="A1ZSP0"/>
<dbReference type="SUPFAM" id="SSF46955">
    <property type="entry name" value="Putative DNA-binding domain"/>
    <property type="match status" value="1"/>
</dbReference>
<dbReference type="CDD" id="cd04765">
    <property type="entry name" value="HTH_MlrA-like_sg2"/>
    <property type="match status" value="1"/>
</dbReference>
<evidence type="ECO:0000313" key="3">
    <source>
        <dbReference type="EMBL" id="EAY26620.1"/>
    </source>
</evidence>
<dbReference type="InterPro" id="IPR047057">
    <property type="entry name" value="MerR_fam"/>
</dbReference>
<reference evidence="3 4" key="1">
    <citation type="submission" date="2007-01" db="EMBL/GenBank/DDBJ databases">
        <authorList>
            <person name="Haygood M."/>
            <person name="Podell S."/>
            <person name="Anderson C."/>
            <person name="Hopkinson B."/>
            <person name="Roe K."/>
            <person name="Barbeau K."/>
            <person name="Gaasterland T."/>
            <person name="Ferriera S."/>
            <person name="Johnson J."/>
            <person name="Kravitz S."/>
            <person name="Beeson K."/>
            <person name="Sutton G."/>
            <person name="Rogers Y.-H."/>
            <person name="Friedman R."/>
            <person name="Frazier M."/>
            <person name="Venter J.C."/>
        </authorList>
    </citation>
    <scope>NUCLEOTIDE SEQUENCE [LARGE SCALE GENOMIC DNA]</scope>
    <source>
        <strain evidence="3 4">ATCC 23134</strain>
    </source>
</reference>
<keyword evidence="4" id="KW-1185">Reference proteome</keyword>